<protein>
    <submittedName>
        <fullName evidence="1">Uncharacterized protein</fullName>
    </submittedName>
</protein>
<accession>A0A0F9IHT7</accession>
<name>A0A0F9IHT7_9ZZZZ</name>
<proteinExistence type="predicted"/>
<organism evidence="1">
    <name type="scientific">marine sediment metagenome</name>
    <dbReference type="NCBI Taxonomy" id="412755"/>
    <lineage>
        <taxon>unclassified sequences</taxon>
        <taxon>metagenomes</taxon>
        <taxon>ecological metagenomes</taxon>
    </lineage>
</organism>
<dbReference type="EMBL" id="LAZR01012388">
    <property type="protein sequence ID" value="KKM27097.1"/>
    <property type="molecule type" value="Genomic_DNA"/>
</dbReference>
<comment type="caution">
    <text evidence="1">The sequence shown here is derived from an EMBL/GenBank/DDBJ whole genome shotgun (WGS) entry which is preliminary data.</text>
</comment>
<gene>
    <name evidence="1" type="ORF">LCGC14_1578220</name>
</gene>
<evidence type="ECO:0000313" key="1">
    <source>
        <dbReference type="EMBL" id="KKM27097.1"/>
    </source>
</evidence>
<reference evidence="1" key="1">
    <citation type="journal article" date="2015" name="Nature">
        <title>Complex archaea that bridge the gap between prokaryotes and eukaryotes.</title>
        <authorList>
            <person name="Spang A."/>
            <person name="Saw J.H."/>
            <person name="Jorgensen S.L."/>
            <person name="Zaremba-Niedzwiedzka K."/>
            <person name="Martijn J."/>
            <person name="Lind A.E."/>
            <person name="van Eijk R."/>
            <person name="Schleper C."/>
            <person name="Guy L."/>
            <person name="Ettema T.J."/>
        </authorList>
    </citation>
    <scope>NUCLEOTIDE SEQUENCE</scope>
</reference>
<dbReference type="AlphaFoldDB" id="A0A0F9IHT7"/>
<sequence length="151" mass="17616">MIKETPWLDGLSRIWRVPYDQDTAPATIGFWLIHAPWMHLAWSWHVASIVHLRPIDGAKATFQFEEATHEFMVVAIDPNHEPTLDHKSFKFLRPISICQQFLARSDDKAVQTVEIQMENVAKGGLSLDSDYRGAWRRLLLSERRHREINEE</sequence>